<dbReference type="GO" id="GO:0008745">
    <property type="term" value="F:N-acetylmuramoyl-L-alanine amidase activity"/>
    <property type="evidence" value="ECO:0007669"/>
    <property type="project" value="InterPro"/>
</dbReference>
<dbReference type="CDD" id="cd02696">
    <property type="entry name" value="MurNAc-LAA"/>
    <property type="match status" value="1"/>
</dbReference>
<accession>A0A089M7H2</accession>
<feature type="signal peptide" evidence="3">
    <location>
        <begin position="1"/>
        <end position="26"/>
    </location>
</feature>
<dbReference type="InterPro" id="IPR002508">
    <property type="entry name" value="MurNAc-LAA_cat"/>
</dbReference>
<keyword evidence="1" id="KW-0378">Hydrolase</keyword>
<evidence type="ECO:0000259" key="4">
    <source>
        <dbReference type="SMART" id="SM00646"/>
    </source>
</evidence>
<dbReference type="Gene3D" id="2.60.40.3500">
    <property type="match status" value="1"/>
</dbReference>
<dbReference type="SUPFAM" id="SSF53187">
    <property type="entry name" value="Zn-dependent exopeptidases"/>
    <property type="match status" value="1"/>
</dbReference>
<feature type="region of interest" description="Disordered" evidence="2">
    <location>
        <begin position="148"/>
        <end position="208"/>
    </location>
</feature>
<gene>
    <name evidence="5" type="ORF">PGRAT_20575</name>
</gene>
<name>A0A089M7H2_9BACL</name>
<sequence length="523" mass="54304">MRRAGQRVLFLLLLPLLLLSFAGHEAAAAGNSAGRIVMDNKELEIPKGIKLENVNGSVMIPIRVVVENLGFEVLWEQKSHKVTVQQDGKSVQLAVGSKTADADGVTLALNAAPKQTGGTVLVPIRFVSEQFGLKVGWDNSDKTVYLSGGAIDSPGDSSSSQPSAAPSPTAVPAPTSVPAVSQGTEGDIVTGVTEPTPTPIPGSAGTPAGSPQVMGAVFSENRLIVSVAGSVKPNITQMGSPDRIVIDFPGAGFAPGFAGSFPGVSASGSPQGKLDVSGYPLITEVRYALFSVSPPTVRFVIQTVGSQPYQLSKDDSTGLVTVDLNVASSGTTPTGGTGITGKPVVALDAGHGGTQSGAVSLTGKLEKNFNLAVIQKAGALLMQSGLVDVVFTRTEDVTLGLQKRVDIAEAAKANLFISVHGNSLPVEYPNRDKVNGSETYYSRAESLPLAQILHKHLVAATGFKDNGIRSKSLHVTRETSMPAVLLEVGYLTNPGNESAMYSEQLQDSLAREIVAGIIEYLGL</sequence>
<dbReference type="eggNOG" id="COG0860">
    <property type="taxonomic scope" value="Bacteria"/>
</dbReference>
<dbReference type="InterPro" id="IPR021731">
    <property type="entry name" value="AMIN_dom"/>
</dbReference>
<dbReference type="STRING" id="189425.PGRAT_20575"/>
<dbReference type="PANTHER" id="PTHR30404:SF0">
    <property type="entry name" value="N-ACETYLMURAMOYL-L-ALANINE AMIDASE AMIC"/>
    <property type="match status" value="1"/>
</dbReference>
<dbReference type="PANTHER" id="PTHR30404">
    <property type="entry name" value="N-ACETYLMURAMOYL-L-ALANINE AMIDASE"/>
    <property type="match status" value="1"/>
</dbReference>
<evidence type="ECO:0000256" key="1">
    <source>
        <dbReference type="ARBA" id="ARBA00022801"/>
    </source>
</evidence>
<dbReference type="Pfam" id="PF11741">
    <property type="entry name" value="AMIN"/>
    <property type="match status" value="1"/>
</dbReference>
<feature type="domain" description="MurNAc-LAA" evidence="4">
    <location>
        <begin position="405"/>
        <end position="518"/>
    </location>
</feature>
<dbReference type="SMART" id="SM00646">
    <property type="entry name" value="Ami_3"/>
    <property type="match status" value="1"/>
</dbReference>
<dbReference type="InterPro" id="IPR050695">
    <property type="entry name" value="N-acetylmuramoyl_amidase_3"/>
</dbReference>
<dbReference type="Pfam" id="PF07833">
    <property type="entry name" value="Cu_amine_oxidN1"/>
    <property type="match status" value="1"/>
</dbReference>
<evidence type="ECO:0000256" key="3">
    <source>
        <dbReference type="SAM" id="SignalP"/>
    </source>
</evidence>
<dbReference type="OrthoDB" id="9763643at2"/>
<proteinExistence type="predicted"/>
<evidence type="ECO:0000313" key="5">
    <source>
        <dbReference type="EMBL" id="AIQ69756.1"/>
    </source>
</evidence>
<organism evidence="5 6">
    <name type="scientific">Paenibacillus graminis</name>
    <dbReference type="NCBI Taxonomy" id="189425"/>
    <lineage>
        <taxon>Bacteria</taxon>
        <taxon>Bacillati</taxon>
        <taxon>Bacillota</taxon>
        <taxon>Bacilli</taxon>
        <taxon>Bacillales</taxon>
        <taxon>Paenibacillaceae</taxon>
        <taxon>Paenibacillus</taxon>
    </lineage>
</organism>
<keyword evidence="3" id="KW-0732">Signal</keyword>
<dbReference type="GO" id="GO:0030288">
    <property type="term" value="C:outer membrane-bounded periplasmic space"/>
    <property type="evidence" value="ECO:0007669"/>
    <property type="project" value="TreeGrafter"/>
</dbReference>
<feature type="compositionally biased region" description="Low complexity" evidence="2">
    <location>
        <begin position="148"/>
        <end position="182"/>
    </location>
</feature>
<dbReference type="HOGENOM" id="CLU_014322_10_1_9"/>
<evidence type="ECO:0000256" key="2">
    <source>
        <dbReference type="SAM" id="MobiDB-lite"/>
    </source>
</evidence>
<reference evidence="5 6" key="1">
    <citation type="submission" date="2014-08" db="EMBL/GenBank/DDBJ databases">
        <title>Comparative genomics of the Paenibacillus odorifer group.</title>
        <authorList>
            <person name="den Bakker H.C."/>
            <person name="Tsai Y.-C."/>
            <person name="Martin N."/>
            <person name="Korlach J."/>
            <person name="Wiedmann M."/>
        </authorList>
    </citation>
    <scope>NUCLEOTIDE SEQUENCE [LARGE SCALE GENOMIC DNA]</scope>
    <source>
        <strain evidence="5 6">DSM 15220</strain>
    </source>
</reference>
<feature type="chain" id="PRO_5039163365" description="MurNAc-LAA domain-containing protein" evidence="3">
    <location>
        <begin position="27"/>
        <end position="523"/>
    </location>
</feature>
<dbReference type="SUPFAM" id="SSF55383">
    <property type="entry name" value="Copper amine oxidase, domain N"/>
    <property type="match status" value="1"/>
</dbReference>
<dbReference type="KEGG" id="pgm:PGRAT_20575"/>
<dbReference type="InterPro" id="IPR012854">
    <property type="entry name" value="Cu_amine_oxidase-like_N"/>
</dbReference>
<dbReference type="Gene3D" id="3.30.457.10">
    <property type="entry name" value="Copper amine oxidase-like, N-terminal domain"/>
    <property type="match status" value="1"/>
</dbReference>
<dbReference type="Gene3D" id="3.40.630.40">
    <property type="entry name" value="Zn-dependent exopeptidases"/>
    <property type="match status" value="1"/>
</dbReference>
<evidence type="ECO:0000313" key="6">
    <source>
        <dbReference type="Proteomes" id="UP000029500"/>
    </source>
</evidence>
<dbReference type="GO" id="GO:0009253">
    <property type="term" value="P:peptidoglycan catabolic process"/>
    <property type="evidence" value="ECO:0007669"/>
    <property type="project" value="InterPro"/>
</dbReference>
<dbReference type="EMBL" id="CP009287">
    <property type="protein sequence ID" value="AIQ69756.1"/>
    <property type="molecule type" value="Genomic_DNA"/>
</dbReference>
<protein>
    <recommendedName>
        <fullName evidence="4">MurNAc-LAA domain-containing protein</fullName>
    </recommendedName>
</protein>
<dbReference type="Pfam" id="PF01520">
    <property type="entry name" value="Amidase_3"/>
    <property type="match status" value="1"/>
</dbReference>
<keyword evidence="6" id="KW-1185">Reference proteome</keyword>
<dbReference type="AlphaFoldDB" id="A0A089M7H2"/>
<dbReference type="Proteomes" id="UP000029500">
    <property type="component" value="Chromosome"/>
</dbReference>
<dbReference type="RefSeq" id="WP_025703699.1">
    <property type="nucleotide sequence ID" value="NZ_CP009287.1"/>
</dbReference>
<dbReference type="InterPro" id="IPR036582">
    <property type="entry name" value="Mao_N_sf"/>
</dbReference>